<evidence type="ECO:0000313" key="2">
    <source>
        <dbReference type="EMBL" id="PUZ67437.1"/>
    </source>
</evidence>
<sequence>MAGPFASFDHVMSALIKRGQEPPALLSSDPWRSCRGPSHDPLHPARLRRFHLFRPAAFPLAPPPPPSLDAAAHELVHATAIPSSSHPHPLVTPSPSHGRHRVVQPSPPRRTAIPPSRRREAPLFVRLGTPPLLRRQGASRGQIEPAESIRHACRHQPRALGTHLLLHEPQPHSSSAAPPGREPWADRADGVHPPRPSPPTAPTTTPSVLGEEETPAWPLPS</sequence>
<organism evidence="2 3">
    <name type="scientific">Panicum hallii var. hallii</name>
    <dbReference type="NCBI Taxonomy" id="1504633"/>
    <lineage>
        <taxon>Eukaryota</taxon>
        <taxon>Viridiplantae</taxon>
        <taxon>Streptophyta</taxon>
        <taxon>Embryophyta</taxon>
        <taxon>Tracheophyta</taxon>
        <taxon>Spermatophyta</taxon>
        <taxon>Magnoliopsida</taxon>
        <taxon>Liliopsida</taxon>
        <taxon>Poales</taxon>
        <taxon>Poaceae</taxon>
        <taxon>PACMAD clade</taxon>
        <taxon>Panicoideae</taxon>
        <taxon>Panicodae</taxon>
        <taxon>Paniceae</taxon>
        <taxon>Panicinae</taxon>
        <taxon>Panicum</taxon>
        <taxon>Panicum sect. Panicum</taxon>
    </lineage>
</organism>
<feature type="region of interest" description="Disordered" evidence="1">
    <location>
        <begin position="168"/>
        <end position="221"/>
    </location>
</feature>
<name>A0A2T7EHY5_9POAL</name>
<keyword evidence="3" id="KW-1185">Reference proteome</keyword>
<accession>A0A2T7EHY5</accession>
<dbReference type="Gramene" id="PUZ67437">
    <property type="protein sequence ID" value="PUZ67437"/>
    <property type="gene ID" value="GQ55_3G433700"/>
</dbReference>
<dbReference type="Proteomes" id="UP000244336">
    <property type="component" value="Chromosome 3"/>
</dbReference>
<evidence type="ECO:0000256" key="1">
    <source>
        <dbReference type="SAM" id="MobiDB-lite"/>
    </source>
</evidence>
<feature type="region of interest" description="Disordered" evidence="1">
    <location>
        <begin position="82"/>
        <end position="146"/>
    </location>
</feature>
<reference evidence="2 3" key="1">
    <citation type="submission" date="2018-04" db="EMBL/GenBank/DDBJ databases">
        <title>WGS assembly of Panicum hallii var. hallii HAL2.</title>
        <authorList>
            <person name="Lovell J."/>
            <person name="Jenkins J."/>
            <person name="Lowry D."/>
            <person name="Mamidi S."/>
            <person name="Sreedasyam A."/>
            <person name="Weng X."/>
            <person name="Barry K."/>
            <person name="Bonette J."/>
            <person name="Campitelli B."/>
            <person name="Daum C."/>
            <person name="Gordon S."/>
            <person name="Gould B."/>
            <person name="Lipzen A."/>
            <person name="MacQueen A."/>
            <person name="Palacio-Mejia J."/>
            <person name="Plott C."/>
            <person name="Shakirov E."/>
            <person name="Shu S."/>
            <person name="Yoshinaga Y."/>
            <person name="Zane M."/>
            <person name="Rokhsar D."/>
            <person name="Grimwood J."/>
            <person name="Schmutz J."/>
            <person name="Juenger T."/>
        </authorList>
    </citation>
    <scope>NUCLEOTIDE SEQUENCE [LARGE SCALE GENOMIC DNA]</scope>
    <source>
        <strain evidence="3">cv. HAL2</strain>
    </source>
</reference>
<evidence type="ECO:0000313" key="3">
    <source>
        <dbReference type="Proteomes" id="UP000244336"/>
    </source>
</evidence>
<gene>
    <name evidence="2" type="ORF">GQ55_3G433700</name>
</gene>
<dbReference type="EMBL" id="CM009751">
    <property type="protein sequence ID" value="PUZ67437.1"/>
    <property type="molecule type" value="Genomic_DNA"/>
</dbReference>
<proteinExistence type="predicted"/>
<dbReference type="AlphaFoldDB" id="A0A2T7EHY5"/>
<feature type="compositionally biased region" description="Basic and acidic residues" evidence="1">
    <location>
        <begin position="183"/>
        <end position="192"/>
    </location>
</feature>
<protein>
    <submittedName>
        <fullName evidence="2">Uncharacterized protein</fullName>
    </submittedName>
</protein>